<proteinExistence type="predicted"/>
<name>A0A1I4LGH3_9FIRM</name>
<organism evidence="1 2">
    <name type="scientific">Pelosinus propionicus DSM 13327</name>
    <dbReference type="NCBI Taxonomy" id="1123291"/>
    <lineage>
        <taxon>Bacteria</taxon>
        <taxon>Bacillati</taxon>
        <taxon>Bacillota</taxon>
        <taxon>Negativicutes</taxon>
        <taxon>Selenomonadales</taxon>
        <taxon>Sporomusaceae</taxon>
        <taxon>Pelosinus</taxon>
    </lineage>
</organism>
<evidence type="ECO:0000313" key="2">
    <source>
        <dbReference type="Proteomes" id="UP000199520"/>
    </source>
</evidence>
<evidence type="ECO:0000313" key="1">
    <source>
        <dbReference type="EMBL" id="SFL90115.1"/>
    </source>
</evidence>
<sequence>MTNNDSIFIKIHHQVEYDPDNQCPNEETPIPRWTSKIDFVLRDATIIFTMYFKSYCTAKSSNIFINNLLEQIIKEQAFELPSEIM</sequence>
<accession>A0A1I4LGH3</accession>
<dbReference type="EMBL" id="FOTS01000024">
    <property type="protein sequence ID" value="SFL90115.1"/>
    <property type="molecule type" value="Genomic_DNA"/>
</dbReference>
<reference evidence="2" key="1">
    <citation type="submission" date="2016-10" db="EMBL/GenBank/DDBJ databases">
        <authorList>
            <person name="Varghese N."/>
            <person name="Submissions S."/>
        </authorList>
    </citation>
    <scope>NUCLEOTIDE SEQUENCE [LARGE SCALE GENOMIC DNA]</scope>
    <source>
        <strain evidence="2">DSM 13327</strain>
    </source>
</reference>
<protein>
    <submittedName>
        <fullName evidence="1">Uncharacterized protein</fullName>
    </submittedName>
</protein>
<dbReference type="RefSeq" id="WP_090938350.1">
    <property type="nucleotide sequence ID" value="NZ_FOTS01000024.1"/>
</dbReference>
<keyword evidence="2" id="KW-1185">Reference proteome</keyword>
<dbReference type="Proteomes" id="UP000199520">
    <property type="component" value="Unassembled WGS sequence"/>
</dbReference>
<dbReference type="AlphaFoldDB" id="A0A1I4LGH3"/>
<gene>
    <name evidence="1" type="ORF">SAMN04490355_102472</name>
</gene>